<dbReference type="SUPFAM" id="SSF58104">
    <property type="entry name" value="Methyl-accepting chemotaxis protein (MCP) signaling domain"/>
    <property type="match status" value="1"/>
</dbReference>
<keyword evidence="4" id="KW-0472">Membrane</keyword>
<feature type="domain" description="Methyl-accepting transducer" evidence="5">
    <location>
        <begin position="95"/>
        <end position="359"/>
    </location>
</feature>
<dbReference type="EMBL" id="JBJHZZ010000001">
    <property type="protein sequence ID" value="MFL0245803.1"/>
    <property type="molecule type" value="Genomic_DNA"/>
</dbReference>
<evidence type="ECO:0000256" key="1">
    <source>
        <dbReference type="ARBA" id="ARBA00023224"/>
    </source>
</evidence>
<dbReference type="Proteomes" id="UP001623591">
    <property type="component" value="Unassembled WGS sequence"/>
</dbReference>
<dbReference type="Pfam" id="PF00015">
    <property type="entry name" value="MCPsignal"/>
    <property type="match status" value="1"/>
</dbReference>
<keyword evidence="4" id="KW-0812">Transmembrane</keyword>
<dbReference type="InterPro" id="IPR004089">
    <property type="entry name" value="MCPsignal_dom"/>
</dbReference>
<keyword evidence="3" id="KW-0175">Coiled coil</keyword>
<evidence type="ECO:0000256" key="3">
    <source>
        <dbReference type="SAM" id="Coils"/>
    </source>
</evidence>
<evidence type="ECO:0000256" key="4">
    <source>
        <dbReference type="SAM" id="Phobius"/>
    </source>
</evidence>
<name>A0ABW8SZN5_9CLOT</name>
<keyword evidence="4" id="KW-1133">Transmembrane helix</keyword>
<dbReference type="SMART" id="SM00283">
    <property type="entry name" value="MA"/>
    <property type="match status" value="1"/>
</dbReference>
<feature type="coiled-coil region" evidence="3">
    <location>
        <begin position="166"/>
        <end position="193"/>
    </location>
</feature>
<accession>A0ABW8SZN5</accession>
<evidence type="ECO:0000256" key="2">
    <source>
        <dbReference type="PROSITE-ProRule" id="PRU00284"/>
    </source>
</evidence>
<evidence type="ECO:0000313" key="6">
    <source>
        <dbReference type="EMBL" id="MFL0245803.1"/>
    </source>
</evidence>
<keyword evidence="1 2" id="KW-0807">Transducer</keyword>
<feature type="transmembrane region" description="Helical" evidence="4">
    <location>
        <begin position="23"/>
        <end position="43"/>
    </location>
</feature>
<proteinExistence type="predicted"/>
<protein>
    <submittedName>
        <fullName evidence="6">Methyl-accepting chemotaxis protein</fullName>
    </submittedName>
</protein>
<evidence type="ECO:0000313" key="7">
    <source>
        <dbReference type="Proteomes" id="UP001623591"/>
    </source>
</evidence>
<sequence>MLILIVSFGVSFAITSLLNLKDTNALLVFGILNFIFSLILMYANDKILSKTKTLNASNTTQDTSFMEDKELREHFKMILHNSIDLNNAMIGIKAASTEGGNAAEQIAENTLSIAHENKEQLIIADETLDNSNNIAEMILSVSEFASNASKAFGNSTKSSVEAGTSIERLVKTMQEIEKTSKQASNKINTLSEKSQRIENIISFITSIASQTNLLSLNAAIEAARAGEHGKGFAVVADEVRKLSEQSNKAAIEISGIIEEIKNDINSSTISFEQVTDYVSEGVEATYKTGSLLKEMLKDFKDTGKQTEEMQSLLQNAVMSSKTVQGISKKNREMAHTTAEATEQIAAASEEQNSSLEEINSNIEVITQLSEETKQHIASAVMDKIMYNKTVEFMKRVKNKKDFDDSLSGMQKLAVEFGVDEIDYSDTKGVLICSNLASGVGLDIYDVLLKYENFDLEKYLFKDRNPYSASALRISANTGQLFKYMMVPDFDEKVIYQVGLSYESLLKLLN</sequence>
<dbReference type="PANTHER" id="PTHR32089:SF112">
    <property type="entry name" value="LYSOZYME-LIKE PROTEIN-RELATED"/>
    <property type="match status" value="1"/>
</dbReference>
<comment type="caution">
    <text evidence="6">The sequence shown here is derived from an EMBL/GenBank/DDBJ whole genome shotgun (WGS) entry which is preliminary data.</text>
</comment>
<gene>
    <name evidence="6" type="ORF">ACJDUG_02280</name>
</gene>
<keyword evidence="7" id="KW-1185">Reference proteome</keyword>
<evidence type="ECO:0000259" key="5">
    <source>
        <dbReference type="PROSITE" id="PS50111"/>
    </source>
</evidence>
<dbReference type="RefSeq" id="WP_406768687.1">
    <property type="nucleotide sequence ID" value="NZ_JBJHZZ010000001.1"/>
</dbReference>
<dbReference type="PROSITE" id="PS50111">
    <property type="entry name" value="CHEMOTAXIS_TRANSDUC_2"/>
    <property type="match status" value="1"/>
</dbReference>
<reference evidence="6 7" key="1">
    <citation type="submission" date="2024-11" db="EMBL/GenBank/DDBJ databases">
        <authorList>
            <person name="Heng Y.C."/>
            <person name="Lim A.C.H."/>
            <person name="Lee J.K.Y."/>
            <person name="Kittelmann S."/>
        </authorList>
    </citation>
    <scope>NUCLEOTIDE SEQUENCE [LARGE SCALE GENOMIC DNA]</scope>
    <source>
        <strain evidence="6 7">WILCCON 0185</strain>
    </source>
</reference>
<organism evidence="6 7">
    <name type="scientific">Candidatus Clostridium stratigraminis</name>
    <dbReference type="NCBI Taxonomy" id="3381661"/>
    <lineage>
        <taxon>Bacteria</taxon>
        <taxon>Bacillati</taxon>
        <taxon>Bacillota</taxon>
        <taxon>Clostridia</taxon>
        <taxon>Eubacteriales</taxon>
        <taxon>Clostridiaceae</taxon>
        <taxon>Clostridium</taxon>
    </lineage>
</organism>
<dbReference type="PANTHER" id="PTHR32089">
    <property type="entry name" value="METHYL-ACCEPTING CHEMOTAXIS PROTEIN MCPB"/>
    <property type="match status" value="1"/>
</dbReference>
<dbReference type="Gene3D" id="1.10.287.950">
    <property type="entry name" value="Methyl-accepting chemotaxis protein"/>
    <property type="match status" value="1"/>
</dbReference>